<dbReference type="InterPro" id="IPR011032">
    <property type="entry name" value="GroES-like_sf"/>
</dbReference>
<dbReference type="SMART" id="SM00829">
    <property type="entry name" value="PKS_ER"/>
    <property type="match status" value="1"/>
</dbReference>
<dbReference type="GO" id="GO:0008270">
    <property type="term" value="F:zinc ion binding"/>
    <property type="evidence" value="ECO:0007669"/>
    <property type="project" value="InterPro"/>
</dbReference>
<comment type="cofactor">
    <cofactor evidence="4">
        <name>Zn(2+)</name>
        <dbReference type="ChEBI" id="CHEBI:29105"/>
    </cofactor>
</comment>
<dbReference type="Pfam" id="PF00107">
    <property type="entry name" value="ADH_zinc_N"/>
    <property type="match status" value="1"/>
</dbReference>
<dbReference type="GO" id="GO:0016491">
    <property type="term" value="F:oxidoreductase activity"/>
    <property type="evidence" value="ECO:0007669"/>
    <property type="project" value="UniProtKB-KW"/>
</dbReference>
<dbReference type="InterPro" id="IPR050129">
    <property type="entry name" value="Zn_alcohol_dh"/>
</dbReference>
<dbReference type="SUPFAM" id="SSF50129">
    <property type="entry name" value="GroES-like"/>
    <property type="match status" value="1"/>
</dbReference>
<organism evidence="6 7">
    <name type="scientific">Luoshenia tenuis</name>
    <dbReference type="NCBI Taxonomy" id="2763654"/>
    <lineage>
        <taxon>Bacteria</taxon>
        <taxon>Bacillati</taxon>
        <taxon>Bacillota</taxon>
        <taxon>Clostridia</taxon>
        <taxon>Christensenellales</taxon>
        <taxon>Christensenellaceae</taxon>
        <taxon>Luoshenia</taxon>
    </lineage>
</organism>
<evidence type="ECO:0000256" key="4">
    <source>
        <dbReference type="RuleBase" id="RU361277"/>
    </source>
</evidence>
<proteinExistence type="inferred from homology"/>
<evidence type="ECO:0000256" key="1">
    <source>
        <dbReference type="ARBA" id="ARBA00022723"/>
    </source>
</evidence>
<dbReference type="InterPro" id="IPR002328">
    <property type="entry name" value="ADH_Zn_CS"/>
</dbReference>
<evidence type="ECO:0000313" key="6">
    <source>
        <dbReference type="EMBL" id="MBC8529117.1"/>
    </source>
</evidence>
<dbReference type="Gene3D" id="3.90.180.10">
    <property type="entry name" value="Medium-chain alcohol dehydrogenases, catalytic domain"/>
    <property type="match status" value="1"/>
</dbReference>
<feature type="domain" description="Enoyl reductase (ER)" evidence="5">
    <location>
        <begin position="7"/>
        <end position="346"/>
    </location>
</feature>
<dbReference type="CDD" id="cd08236">
    <property type="entry name" value="sugar_DH"/>
    <property type="match status" value="1"/>
</dbReference>
<dbReference type="InterPro" id="IPR020843">
    <property type="entry name" value="ER"/>
</dbReference>
<dbReference type="AlphaFoldDB" id="A0A926D032"/>
<comment type="similarity">
    <text evidence="4">Belongs to the zinc-containing alcohol dehydrogenase family.</text>
</comment>
<reference evidence="6" key="1">
    <citation type="submission" date="2020-08" db="EMBL/GenBank/DDBJ databases">
        <title>Genome public.</title>
        <authorList>
            <person name="Liu C."/>
            <person name="Sun Q."/>
        </authorList>
    </citation>
    <scope>NUCLEOTIDE SEQUENCE</scope>
    <source>
        <strain evidence="6">NSJ-44</strain>
    </source>
</reference>
<name>A0A926D032_9FIRM</name>
<protein>
    <submittedName>
        <fullName evidence="6">Galactitol-1-phosphate 5-dehydrogenase</fullName>
    </submittedName>
</protein>
<evidence type="ECO:0000256" key="3">
    <source>
        <dbReference type="ARBA" id="ARBA00023002"/>
    </source>
</evidence>
<dbReference type="SUPFAM" id="SSF51735">
    <property type="entry name" value="NAD(P)-binding Rossmann-fold domains"/>
    <property type="match status" value="1"/>
</dbReference>
<sequence length="353" mass="38923">MKAAVLHAKNDLRCEEVEKPVPQPDEVLVKIRYCGICGSDMPRVLQGTAHYFPIILGHEFSGVVEAVGADVEDFKPGDRVSAAPLVPCGECEDCKNGWYSLCKNYDFIGSRLPGAWQDYLCVPARNVLHVPDDVSLEQAAFLEPATVALHGLMLMGFDKDYSPEQRVAVFGMGTIGLLTLQCAKYLGAQEVDVFDIDEAKLAIAKEYGASRAFNTAAEDFDAQVKAACPRGYDWVFEAAGFPATEIMSLKYAGNRSRVMFIGTPSRPVTLQPAEFEYINRKELLVSGSWMSYSAHWPGREWHVALQALGSGVVQTEKLLDSIVPLSQAYKAFKRIENREVSGKILLEANEKCN</sequence>
<dbReference type="PANTHER" id="PTHR43401:SF2">
    <property type="entry name" value="L-THREONINE 3-DEHYDROGENASE"/>
    <property type="match status" value="1"/>
</dbReference>
<dbReference type="InterPro" id="IPR036291">
    <property type="entry name" value="NAD(P)-bd_dom_sf"/>
</dbReference>
<keyword evidence="2 4" id="KW-0862">Zinc</keyword>
<keyword evidence="7" id="KW-1185">Reference proteome</keyword>
<evidence type="ECO:0000256" key="2">
    <source>
        <dbReference type="ARBA" id="ARBA00022833"/>
    </source>
</evidence>
<dbReference type="RefSeq" id="WP_249285003.1">
    <property type="nucleotide sequence ID" value="NZ_JACRSO010000002.1"/>
</dbReference>
<dbReference type="EMBL" id="JACRSO010000002">
    <property type="protein sequence ID" value="MBC8529117.1"/>
    <property type="molecule type" value="Genomic_DNA"/>
</dbReference>
<accession>A0A926D032</accession>
<comment type="caution">
    <text evidence="6">The sequence shown here is derived from an EMBL/GenBank/DDBJ whole genome shotgun (WGS) entry which is preliminary data.</text>
</comment>
<keyword evidence="3" id="KW-0560">Oxidoreductase</keyword>
<dbReference type="InterPro" id="IPR013149">
    <property type="entry name" value="ADH-like_C"/>
</dbReference>
<keyword evidence="1 4" id="KW-0479">Metal-binding</keyword>
<gene>
    <name evidence="6" type="ORF">H8699_06725</name>
</gene>
<dbReference type="PANTHER" id="PTHR43401">
    <property type="entry name" value="L-THREONINE 3-DEHYDROGENASE"/>
    <property type="match status" value="1"/>
</dbReference>
<dbReference type="Gene3D" id="3.40.50.720">
    <property type="entry name" value="NAD(P)-binding Rossmann-like Domain"/>
    <property type="match status" value="1"/>
</dbReference>
<evidence type="ECO:0000259" key="5">
    <source>
        <dbReference type="SMART" id="SM00829"/>
    </source>
</evidence>
<dbReference type="Pfam" id="PF08240">
    <property type="entry name" value="ADH_N"/>
    <property type="match status" value="1"/>
</dbReference>
<dbReference type="PROSITE" id="PS00059">
    <property type="entry name" value="ADH_ZINC"/>
    <property type="match status" value="1"/>
</dbReference>
<dbReference type="InterPro" id="IPR013154">
    <property type="entry name" value="ADH-like_N"/>
</dbReference>
<dbReference type="Proteomes" id="UP000654279">
    <property type="component" value="Unassembled WGS sequence"/>
</dbReference>
<evidence type="ECO:0000313" key="7">
    <source>
        <dbReference type="Proteomes" id="UP000654279"/>
    </source>
</evidence>